<keyword evidence="3" id="KW-1185">Reference proteome</keyword>
<dbReference type="EMBL" id="FOLO01000020">
    <property type="protein sequence ID" value="SFC84936.1"/>
    <property type="molecule type" value="Genomic_DNA"/>
</dbReference>
<protein>
    <recommendedName>
        <fullName evidence="4">DUF3192 domain-containing protein</fullName>
    </recommendedName>
</protein>
<dbReference type="STRING" id="1123010.SAMN02745724_02695"/>
<sequence>MKKLVTTLLFISPLALTGCVIAVDGDGEHYSRDSWEVRQENNRTIITGLNLNQSIDLVKSKLGTPDFYEVYKNQGKQMQILFYRTHKISSDSKTTKDECHFLKFEDSKLIAIGNGANLSKHL</sequence>
<keyword evidence="1" id="KW-0732">Signal</keyword>
<reference evidence="2 3" key="1">
    <citation type="submission" date="2016-10" db="EMBL/GenBank/DDBJ databases">
        <authorList>
            <person name="de Groot N.N."/>
        </authorList>
    </citation>
    <scope>NUCLEOTIDE SEQUENCE [LARGE SCALE GENOMIC DNA]</scope>
    <source>
        <strain evidence="2 3">DSM 6059</strain>
    </source>
</reference>
<feature type="signal peptide" evidence="1">
    <location>
        <begin position="1"/>
        <end position="22"/>
    </location>
</feature>
<dbReference type="InterPro" id="IPR021534">
    <property type="entry name" value="DUF3192"/>
</dbReference>
<evidence type="ECO:0008006" key="4">
    <source>
        <dbReference type="Google" id="ProtNLM"/>
    </source>
</evidence>
<gene>
    <name evidence="2" type="ORF">SAMN02745724_02695</name>
</gene>
<dbReference type="OrthoDB" id="6399368at2"/>
<name>A0A1I1MII0_9GAMM</name>
<evidence type="ECO:0000256" key="1">
    <source>
        <dbReference type="SAM" id="SignalP"/>
    </source>
</evidence>
<accession>A0A1I1MII0</accession>
<evidence type="ECO:0000313" key="2">
    <source>
        <dbReference type="EMBL" id="SFC84936.1"/>
    </source>
</evidence>
<evidence type="ECO:0000313" key="3">
    <source>
        <dbReference type="Proteomes" id="UP000198862"/>
    </source>
</evidence>
<dbReference type="Proteomes" id="UP000198862">
    <property type="component" value="Unassembled WGS sequence"/>
</dbReference>
<proteinExistence type="predicted"/>
<feature type="chain" id="PRO_5011784310" description="DUF3192 domain-containing protein" evidence="1">
    <location>
        <begin position="23"/>
        <end position="122"/>
    </location>
</feature>
<organism evidence="2 3">
    <name type="scientific">Pseudoalteromonas denitrificans DSM 6059</name>
    <dbReference type="NCBI Taxonomy" id="1123010"/>
    <lineage>
        <taxon>Bacteria</taxon>
        <taxon>Pseudomonadati</taxon>
        <taxon>Pseudomonadota</taxon>
        <taxon>Gammaproteobacteria</taxon>
        <taxon>Alteromonadales</taxon>
        <taxon>Pseudoalteromonadaceae</taxon>
        <taxon>Pseudoalteromonas</taxon>
    </lineage>
</organism>
<dbReference type="PROSITE" id="PS51257">
    <property type="entry name" value="PROKAR_LIPOPROTEIN"/>
    <property type="match status" value="1"/>
</dbReference>
<dbReference type="RefSeq" id="WP_091984727.1">
    <property type="nucleotide sequence ID" value="NZ_FOLO01000020.1"/>
</dbReference>
<dbReference type="Pfam" id="PF11399">
    <property type="entry name" value="DUF3192"/>
    <property type="match status" value="1"/>
</dbReference>
<dbReference type="AlphaFoldDB" id="A0A1I1MII0"/>